<evidence type="ECO:0000313" key="4">
    <source>
        <dbReference type="Proteomes" id="UP000268059"/>
    </source>
</evidence>
<sequence length="272" mass="30305">MARKHFSFDDEPSTNRTPKKSPSKPVSSRPKTQNSKQTSQKEHFSFGDEGPRKPRPAGSAKAQSTVKRPQTSAKAQPTQKRPTVSRPRPKQKAPKAKGIKKWQIVLVMILAAVVAFTGSMIYMAREDGPVYGDRCKGLVHVDKSVLTKTISEVKAKNKLINTINISIQCKEFKFDIDFNHATTEAQAKTICKSAVQTLDKNANQKSYKGSKYSVLLNKVNGVKQFECDFYLTCAKGDSWPIYGTKMAGSDSFNFSNAKIKNRTSYNNAMKNK</sequence>
<evidence type="ECO:0000256" key="2">
    <source>
        <dbReference type="SAM" id="Phobius"/>
    </source>
</evidence>
<keyword evidence="4" id="KW-1185">Reference proteome</keyword>
<keyword evidence="2" id="KW-0472">Membrane</keyword>
<feature type="region of interest" description="Disordered" evidence="1">
    <location>
        <begin position="1"/>
        <end position="97"/>
    </location>
</feature>
<evidence type="ECO:0000313" key="3">
    <source>
        <dbReference type="EMBL" id="BBH26893.1"/>
    </source>
</evidence>
<organism evidence="3 4">
    <name type="scientific">Intestinibaculum porci</name>
    <dbReference type="NCBI Taxonomy" id="2487118"/>
    <lineage>
        <taxon>Bacteria</taxon>
        <taxon>Bacillati</taxon>
        <taxon>Bacillota</taxon>
        <taxon>Erysipelotrichia</taxon>
        <taxon>Erysipelotrichales</taxon>
        <taxon>Erysipelotrichaceae</taxon>
        <taxon>Intestinibaculum</taxon>
    </lineage>
</organism>
<keyword evidence="2" id="KW-1133">Transmembrane helix</keyword>
<feature type="transmembrane region" description="Helical" evidence="2">
    <location>
        <begin position="104"/>
        <end position="124"/>
    </location>
</feature>
<gene>
    <name evidence="3" type="ORF">SG0102_18270</name>
</gene>
<feature type="compositionally biased region" description="Basic and acidic residues" evidence="1">
    <location>
        <begin position="39"/>
        <end position="52"/>
    </location>
</feature>
<accession>A0A3G9JPG0</accession>
<dbReference type="KEGG" id="ebm:SG0102_18270"/>
<dbReference type="InParanoid" id="A0A3G9JPG0"/>
<name>A0A3G9JPG0_9FIRM</name>
<dbReference type="Proteomes" id="UP000268059">
    <property type="component" value="Chromosome"/>
</dbReference>
<dbReference type="RefSeq" id="WP_125119684.1">
    <property type="nucleotide sequence ID" value="NZ_AP019309.1"/>
</dbReference>
<dbReference type="EMBL" id="AP019309">
    <property type="protein sequence ID" value="BBH26893.1"/>
    <property type="molecule type" value="Genomic_DNA"/>
</dbReference>
<evidence type="ECO:0000256" key="1">
    <source>
        <dbReference type="SAM" id="MobiDB-lite"/>
    </source>
</evidence>
<protein>
    <submittedName>
        <fullName evidence="3">Uncharacterized protein</fullName>
    </submittedName>
</protein>
<proteinExistence type="predicted"/>
<dbReference type="AlphaFoldDB" id="A0A3G9JPG0"/>
<dbReference type="OrthoDB" id="1644433at2"/>
<reference evidence="3 4" key="1">
    <citation type="submission" date="2018-11" db="EMBL/GenBank/DDBJ databases">
        <title>Novel Erysipelotrichaceae bacterium isolated from small intestine of a swine.</title>
        <authorList>
            <person name="Kim J.S."/>
            <person name="Choe H."/>
            <person name="Lee Y.R."/>
            <person name="Kim K.M."/>
            <person name="Park D.S."/>
        </authorList>
    </citation>
    <scope>NUCLEOTIDE SEQUENCE [LARGE SCALE GENOMIC DNA]</scope>
    <source>
        <strain evidence="3 4">SG0102</strain>
    </source>
</reference>
<feature type="compositionally biased region" description="Polar residues" evidence="1">
    <location>
        <begin position="61"/>
        <end position="82"/>
    </location>
</feature>
<keyword evidence="2" id="KW-0812">Transmembrane</keyword>
<feature type="compositionally biased region" description="Basic residues" evidence="1">
    <location>
        <begin position="87"/>
        <end position="97"/>
    </location>
</feature>